<organism evidence="3 4">
    <name type="scientific">Gloeophyllum trabeum (strain ATCC 11539 / FP-39264 / Madison 617)</name>
    <name type="common">Brown rot fungus</name>
    <dbReference type="NCBI Taxonomy" id="670483"/>
    <lineage>
        <taxon>Eukaryota</taxon>
        <taxon>Fungi</taxon>
        <taxon>Dikarya</taxon>
        <taxon>Basidiomycota</taxon>
        <taxon>Agaricomycotina</taxon>
        <taxon>Agaricomycetes</taxon>
        <taxon>Gloeophyllales</taxon>
        <taxon>Gloeophyllaceae</taxon>
        <taxon>Gloeophyllum</taxon>
    </lineage>
</organism>
<dbReference type="HOGENOM" id="CLU_033082_3_0_1"/>
<dbReference type="KEGG" id="gtr:GLOTRDRAFT_133788"/>
<reference evidence="3 4" key="1">
    <citation type="journal article" date="2012" name="Science">
        <title>The Paleozoic origin of enzymatic lignin decomposition reconstructed from 31 fungal genomes.</title>
        <authorList>
            <person name="Floudas D."/>
            <person name="Binder M."/>
            <person name="Riley R."/>
            <person name="Barry K."/>
            <person name="Blanchette R.A."/>
            <person name="Henrissat B."/>
            <person name="Martinez A.T."/>
            <person name="Otillar R."/>
            <person name="Spatafora J.W."/>
            <person name="Yadav J.S."/>
            <person name="Aerts A."/>
            <person name="Benoit I."/>
            <person name="Boyd A."/>
            <person name="Carlson A."/>
            <person name="Copeland A."/>
            <person name="Coutinho P.M."/>
            <person name="de Vries R.P."/>
            <person name="Ferreira P."/>
            <person name="Findley K."/>
            <person name="Foster B."/>
            <person name="Gaskell J."/>
            <person name="Glotzer D."/>
            <person name="Gorecki P."/>
            <person name="Heitman J."/>
            <person name="Hesse C."/>
            <person name="Hori C."/>
            <person name="Igarashi K."/>
            <person name="Jurgens J.A."/>
            <person name="Kallen N."/>
            <person name="Kersten P."/>
            <person name="Kohler A."/>
            <person name="Kuees U."/>
            <person name="Kumar T.K.A."/>
            <person name="Kuo A."/>
            <person name="LaButti K."/>
            <person name="Larrondo L.F."/>
            <person name="Lindquist E."/>
            <person name="Ling A."/>
            <person name="Lombard V."/>
            <person name="Lucas S."/>
            <person name="Lundell T."/>
            <person name="Martin R."/>
            <person name="McLaughlin D.J."/>
            <person name="Morgenstern I."/>
            <person name="Morin E."/>
            <person name="Murat C."/>
            <person name="Nagy L.G."/>
            <person name="Nolan M."/>
            <person name="Ohm R.A."/>
            <person name="Patyshakuliyeva A."/>
            <person name="Rokas A."/>
            <person name="Ruiz-Duenas F.J."/>
            <person name="Sabat G."/>
            <person name="Salamov A."/>
            <person name="Samejima M."/>
            <person name="Schmutz J."/>
            <person name="Slot J.C."/>
            <person name="St John F."/>
            <person name="Stenlid J."/>
            <person name="Sun H."/>
            <person name="Sun S."/>
            <person name="Syed K."/>
            <person name="Tsang A."/>
            <person name="Wiebenga A."/>
            <person name="Young D."/>
            <person name="Pisabarro A."/>
            <person name="Eastwood D.C."/>
            <person name="Martin F."/>
            <person name="Cullen D."/>
            <person name="Grigoriev I.V."/>
            <person name="Hibbett D.S."/>
        </authorList>
    </citation>
    <scope>NUCLEOTIDE SEQUENCE [LARGE SCALE GENOMIC DNA]</scope>
    <source>
        <strain evidence="3 4">ATCC 11539</strain>
    </source>
</reference>
<evidence type="ECO:0000313" key="4">
    <source>
        <dbReference type="Proteomes" id="UP000030669"/>
    </source>
</evidence>
<dbReference type="Pfam" id="PF00651">
    <property type="entry name" value="BTB"/>
    <property type="match status" value="1"/>
</dbReference>
<dbReference type="eggNOG" id="ENOG502SS3Q">
    <property type="taxonomic scope" value="Eukaryota"/>
</dbReference>
<sequence>MDASSSNGDNAARKRPRTEANQNGGNTSHGETSQLRRHSELWYPDGNVVVVSKNIAFRIYGGLLARHSPIFKDMLSLNQPADAEKIAGCPIVRLADQPEDLESLFLALYERRFFKSTEATPMTTLLGILRLADKYCIDDLKEEARKELSSHFPKTSLAEWERTRPTRQKLLTDSPGIIIPVVMMALQLRLDVYHLALYECCQLPIADLFRGFTHSDGTVEQLSWEIMQVVMEQRERLQILSKAKVRVCKPKSPSCSKRALNYTHAGYFACVDSPSIPTLAARVDLHTEKLKNFPQLYDPLSLFAEVLAQMLQDNSLCQECKSALQAQHQAMKEDCWRLVRK</sequence>
<dbReference type="RefSeq" id="XP_007870942.1">
    <property type="nucleotide sequence ID" value="XM_007872751.1"/>
</dbReference>
<dbReference type="InterPro" id="IPR011333">
    <property type="entry name" value="SKP1/BTB/POZ_sf"/>
</dbReference>
<evidence type="ECO:0000259" key="2">
    <source>
        <dbReference type="SMART" id="SM00225"/>
    </source>
</evidence>
<dbReference type="SMART" id="SM00225">
    <property type="entry name" value="BTB"/>
    <property type="match status" value="1"/>
</dbReference>
<dbReference type="Proteomes" id="UP000030669">
    <property type="component" value="Unassembled WGS sequence"/>
</dbReference>
<protein>
    <recommendedName>
        <fullName evidence="2">BTB domain-containing protein</fullName>
    </recommendedName>
</protein>
<accession>S7R8N8</accession>
<feature type="domain" description="BTB" evidence="2">
    <location>
        <begin position="46"/>
        <end position="152"/>
    </location>
</feature>
<dbReference type="InterPro" id="IPR000210">
    <property type="entry name" value="BTB/POZ_dom"/>
</dbReference>
<feature type="compositionally biased region" description="Polar residues" evidence="1">
    <location>
        <begin position="19"/>
        <end position="33"/>
    </location>
</feature>
<dbReference type="GeneID" id="19302795"/>
<keyword evidence="4" id="KW-1185">Reference proteome</keyword>
<evidence type="ECO:0000313" key="3">
    <source>
        <dbReference type="EMBL" id="EPQ50685.1"/>
    </source>
</evidence>
<dbReference type="AlphaFoldDB" id="S7R8N8"/>
<name>S7R8N8_GLOTA</name>
<dbReference type="Gene3D" id="3.30.710.10">
    <property type="entry name" value="Potassium Channel Kv1.1, Chain A"/>
    <property type="match status" value="1"/>
</dbReference>
<dbReference type="OMA" id="LCHECIK"/>
<dbReference type="EMBL" id="KB469314">
    <property type="protein sequence ID" value="EPQ50685.1"/>
    <property type="molecule type" value="Genomic_DNA"/>
</dbReference>
<feature type="region of interest" description="Disordered" evidence="1">
    <location>
        <begin position="1"/>
        <end position="35"/>
    </location>
</feature>
<evidence type="ECO:0000256" key="1">
    <source>
        <dbReference type="SAM" id="MobiDB-lite"/>
    </source>
</evidence>
<proteinExistence type="predicted"/>
<gene>
    <name evidence="3" type="ORF">GLOTRDRAFT_133788</name>
</gene>
<dbReference type="OrthoDB" id="2757422at2759"/>